<keyword evidence="11" id="KW-1185">Reference proteome</keyword>
<keyword evidence="7" id="KW-0411">Iron-sulfur</keyword>
<dbReference type="Gene3D" id="3.10.20.30">
    <property type="match status" value="1"/>
</dbReference>
<dbReference type="InterPro" id="IPR036010">
    <property type="entry name" value="2Fe-2S_ferredoxin-like_sf"/>
</dbReference>
<keyword evidence="5" id="KW-0560">Oxidoreductase</keyword>
<comment type="cofactor">
    <cofactor evidence="1">
        <name>FAD</name>
        <dbReference type="ChEBI" id="CHEBI:57692"/>
    </cofactor>
</comment>
<dbReference type="PROSITE" id="PS51384">
    <property type="entry name" value="FAD_FR"/>
    <property type="match status" value="1"/>
</dbReference>
<dbReference type="Gene3D" id="2.40.30.10">
    <property type="entry name" value="Translation factors"/>
    <property type="match status" value="1"/>
</dbReference>
<dbReference type="PROSITE" id="PS00197">
    <property type="entry name" value="2FE2S_FER_1"/>
    <property type="match status" value="1"/>
</dbReference>
<evidence type="ECO:0000256" key="4">
    <source>
        <dbReference type="ARBA" id="ARBA00022723"/>
    </source>
</evidence>
<dbReference type="Gene3D" id="3.40.50.80">
    <property type="entry name" value="Nucleotide-binding domain of ferredoxin-NADP reductase (FNR) module"/>
    <property type="match status" value="1"/>
</dbReference>
<dbReference type="PRINTS" id="PR00409">
    <property type="entry name" value="PHDIOXRDTASE"/>
</dbReference>
<dbReference type="Pfam" id="PF00111">
    <property type="entry name" value="Fer2"/>
    <property type="match status" value="1"/>
</dbReference>
<dbReference type="PANTHER" id="PTHR47354:SF1">
    <property type="entry name" value="CARNITINE MONOOXYGENASE REDUCTASE SUBUNIT"/>
    <property type="match status" value="1"/>
</dbReference>
<gene>
    <name evidence="10" type="ORF">P5G59_08715</name>
</gene>
<feature type="domain" description="FAD-binding FR-type" evidence="9">
    <location>
        <begin position="4"/>
        <end position="112"/>
    </location>
</feature>
<accession>A0ABT8IWL0</accession>
<evidence type="ECO:0000256" key="5">
    <source>
        <dbReference type="ARBA" id="ARBA00023002"/>
    </source>
</evidence>
<organism evidence="10 11">
    <name type="scientific">Leifsonia virtsii</name>
    <dbReference type="NCBI Taxonomy" id="3035915"/>
    <lineage>
        <taxon>Bacteria</taxon>
        <taxon>Bacillati</taxon>
        <taxon>Actinomycetota</taxon>
        <taxon>Actinomycetes</taxon>
        <taxon>Micrococcales</taxon>
        <taxon>Microbacteriaceae</taxon>
        <taxon>Leifsonia</taxon>
    </lineage>
</organism>
<dbReference type="CDD" id="cd06185">
    <property type="entry name" value="PDR_like"/>
    <property type="match status" value="1"/>
</dbReference>
<evidence type="ECO:0000313" key="10">
    <source>
        <dbReference type="EMBL" id="MDN4597218.1"/>
    </source>
</evidence>
<dbReference type="InterPro" id="IPR017938">
    <property type="entry name" value="Riboflavin_synthase-like_b-brl"/>
</dbReference>
<dbReference type="InterPro" id="IPR017927">
    <property type="entry name" value="FAD-bd_FR_type"/>
</dbReference>
<dbReference type="PROSITE" id="PS51085">
    <property type="entry name" value="2FE2S_FER_2"/>
    <property type="match status" value="1"/>
</dbReference>
<evidence type="ECO:0000259" key="9">
    <source>
        <dbReference type="PROSITE" id="PS51384"/>
    </source>
</evidence>
<proteinExistence type="predicted"/>
<keyword evidence="4" id="KW-0479">Metal-binding</keyword>
<dbReference type="InterPro" id="IPR039261">
    <property type="entry name" value="FNR_nucleotide-bd"/>
</dbReference>
<evidence type="ECO:0000256" key="7">
    <source>
        <dbReference type="ARBA" id="ARBA00023014"/>
    </source>
</evidence>
<dbReference type="InterPro" id="IPR006058">
    <property type="entry name" value="2Fe2S_fd_BS"/>
</dbReference>
<evidence type="ECO:0000256" key="6">
    <source>
        <dbReference type="ARBA" id="ARBA00023004"/>
    </source>
</evidence>
<keyword evidence="3" id="KW-0001">2Fe-2S</keyword>
<evidence type="ECO:0000256" key="2">
    <source>
        <dbReference type="ARBA" id="ARBA00022630"/>
    </source>
</evidence>
<dbReference type="PANTHER" id="PTHR47354">
    <property type="entry name" value="NADH OXIDOREDUCTASE HCR"/>
    <property type="match status" value="1"/>
</dbReference>
<comment type="caution">
    <text evidence="10">The sequence shown here is derived from an EMBL/GenBank/DDBJ whole genome shotgun (WGS) entry which is preliminary data.</text>
</comment>
<dbReference type="CDD" id="cd00207">
    <property type="entry name" value="fer2"/>
    <property type="match status" value="1"/>
</dbReference>
<dbReference type="EMBL" id="JAROCB010000002">
    <property type="protein sequence ID" value="MDN4597218.1"/>
    <property type="molecule type" value="Genomic_DNA"/>
</dbReference>
<dbReference type="SUPFAM" id="SSF54292">
    <property type="entry name" value="2Fe-2S ferredoxin-like"/>
    <property type="match status" value="1"/>
</dbReference>
<dbReference type="SUPFAM" id="SSF63380">
    <property type="entry name" value="Riboflavin synthase domain-like"/>
    <property type="match status" value="1"/>
</dbReference>
<protein>
    <submittedName>
        <fullName evidence="10">PDR/VanB family oxidoreductase</fullName>
    </submittedName>
</protein>
<evidence type="ECO:0000256" key="3">
    <source>
        <dbReference type="ARBA" id="ARBA00022714"/>
    </source>
</evidence>
<evidence type="ECO:0000256" key="1">
    <source>
        <dbReference type="ARBA" id="ARBA00001974"/>
    </source>
</evidence>
<dbReference type="Proteomes" id="UP001174210">
    <property type="component" value="Unassembled WGS sequence"/>
</dbReference>
<keyword evidence="6" id="KW-0408">Iron</keyword>
<dbReference type="InterPro" id="IPR012675">
    <property type="entry name" value="Beta-grasp_dom_sf"/>
</dbReference>
<dbReference type="SUPFAM" id="SSF52343">
    <property type="entry name" value="Ferredoxin reductase-like, C-terminal NADP-linked domain"/>
    <property type="match status" value="1"/>
</dbReference>
<feature type="domain" description="2Fe-2S ferredoxin-type" evidence="8">
    <location>
        <begin position="239"/>
        <end position="324"/>
    </location>
</feature>
<evidence type="ECO:0000259" key="8">
    <source>
        <dbReference type="PROSITE" id="PS51085"/>
    </source>
</evidence>
<dbReference type="RefSeq" id="WP_301218004.1">
    <property type="nucleotide sequence ID" value="NZ_JAROCB010000002.1"/>
</dbReference>
<reference evidence="10" key="1">
    <citation type="submission" date="2023-03" db="EMBL/GenBank/DDBJ databases">
        <title>MT1 and MT2 Draft Genomes of Novel Species.</title>
        <authorList>
            <person name="Venkateswaran K."/>
        </authorList>
    </citation>
    <scope>NUCLEOTIDE SEQUENCE</scope>
    <source>
        <strain evidence="10">F6_8S_P_1A</strain>
    </source>
</reference>
<keyword evidence="2" id="KW-0285">Flavoprotein</keyword>
<evidence type="ECO:0000313" key="11">
    <source>
        <dbReference type="Proteomes" id="UP001174210"/>
    </source>
</evidence>
<sequence>MTGEQEFEVVVTHRAPAAEGVVLLELARPDGSPLPAWSPGAHIDLVLVPGETPQQNLERQYSLCGDPADTAVWRIGVLREPEGRGGSAHVHDTVRVGDRLVVRGPRSHFALADGDGPVLFVAGGIGITPILPMIAAAEADGRDWRLAYAGRSQATMAFVEELTAAHGDRVEVFARDEDRRLDLAAWTAAAADGVPVHCCGPTRMVDEVEALSAAWPAGALHRERFEPKTPEEHSPDVAFEVELELSGLTLTVPADRSILEVVEEAGALVLSSCREGTCGTCETPVLEGEVDHRDSVLTPGEQAANTAMMICVSRAACPRLVLEL</sequence>
<name>A0ABT8IWL0_9MICO</name>
<dbReference type="InterPro" id="IPR001041">
    <property type="entry name" value="2Fe-2S_ferredoxin-type"/>
</dbReference>
<dbReference type="InterPro" id="IPR050415">
    <property type="entry name" value="MRET"/>
</dbReference>